<dbReference type="STRING" id="1330534.L323_13605"/>
<organism evidence="2 3">
    <name type="scientific">Ruminiclostridium papyrosolvens C7</name>
    <dbReference type="NCBI Taxonomy" id="1330534"/>
    <lineage>
        <taxon>Bacteria</taxon>
        <taxon>Bacillati</taxon>
        <taxon>Bacillota</taxon>
        <taxon>Clostridia</taxon>
        <taxon>Eubacteriales</taxon>
        <taxon>Oscillospiraceae</taxon>
        <taxon>Ruminiclostridium</taxon>
    </lineage>
</organism>
<protein>
    <submittedName>
        <fullName evidence="2">Membrane protein</fullName>
    </submittedName>
</protein>
<dbReference type="OrthoDB" id="5827at2"/>
<reference evidence="2 3" key="1">
    <citation type="journal article" date="2013" name="Genome Announc.">
        <title>Draft Genome Sequence of the Cellulolytic Bacterium Clostridium papyrosolvens C7 (ATCC 700395).</title>
        <authorList>
            <person name="Zepeda V."/>
            <person name="Dassa B."/>
            <person name="Borovok I."/>
            <person name="Lamed R."/>
            <person name="Bayer E.A."/>
            <person name="Cate J.H."/>
        </authorList>
    </citation>
    <scope>NUCLEOTIDE SEQUENCE [LARGE SCALE GENOMIC DNA]</scope>
    <source>
        <strain evidence="2 3">C7</strain>
    </source>
</reference>
<dbReference type="AlphaFoldDB" id="U4QZM8"/>
<feature type="transmembrane region" description="Helical" evidence="1">
    <location>
        <begin position="60"/>
        <end position="78"/>
    </location>
</feature>
<name>U4QZM8_9FIRM</name>
<dbReference type="Gene3D" id="1.20.1280.290">
    <property type="match status" value="1"/>
</dbReference>
<comment type="caution">
    <text evidence="2">The sequence shown here is derived from an EMBL/GenBank/DDBJ whole genome shotgun (WGS) entry which is preliminary data.</text>
</comment>
<proteinExistence type="predicted"/>
<evidence type="ECO:0000313" key="3">
    <source>
        <dbReference type="Proteomes" id="UP000016860"/>
    </source>
</evidence>
<sequence length="89" mass="10387">MSIFEALMLLSFGAAWPAQIYRSYKSRKTAGKSVAFLYILIFGYLCGITNKILYQRDIVMILYIINLVMVSTDICLYYRNKRLEKTENL</sequence>
<evidence type="ECO:0000256" key="1">
    <source>
        <dbReference type="SAM" id="Phobius"/>
    </source>
</evidence>
<dbReference type="RefSeq" id="WP_020816192.1">
    <property type="nucleotide sequence ID" value="NZ_ATAY01000063.1"/>
</dbReference>
<keyword evidence="1" id="KW-0812">Transmembrane</keyword>
<keyword evidence="1" id="KW-1133">Transmembrane helix</keyword>
<dbReference type="EMBL" id="ATAY01000063">
    <property type="protein sequence ID" value="EPR10424.1"/>
    <property type="molecule type" value="Genomic_DNA"/>
</dbReference>
<dbReference type="Proteomes" id="UP000016860">
    <property type="component" value="Unassembled WGS sequence"/>
</dbReference>
<feature type="transmembrane region" description="Helical" evidence="1">
    <location>
        <begin position="36"/>
        <end position="54"/>
    </location>
</feature>
<accession>U4QZM8</accession>
<evidence type="ECO:0000313" key="2">
    <source>
        <dbReference type="EMBL" id="EPR10424.1"/>
    </source>
</evidence>
<dbReference type="PATRIC" id="fig|1330534.3.peg.2702"/>
<keyword evidence="1" id="KW-0472">Membrane</keyword>
<gene>
    <name evidence="2" type="ORF">L323_13605</name>
</gene>